<evidence type="ECO:0000259" key="10">
    <source>
        <dbReference type="PROSITE" id="PS50261"/>
    </source>
</evidence>
<evidence type="ECO:0000256" key="6">
    <source>
        <dbReference type="ARBA" id="ARBA00023040"/>
    </source>
</evidence>
<feature type="transmembrane region" description="Helical" evidence="9">
    <location>
        <begin position="501"/>
        <end position="518"/>
    </location>
</feature>
<accession>A0A553PHW1</accession>
<evidence type="ECO:0000256" key="4">
    <source>
        <dbReference type="ARBA" id="ARBA00022729"/>
    </source>
</evidence>
<dbReference type="GO" id="GO:0016020">
    <property type="term" value="C:membrane"/>
    <property type="evidence" value="ECO:0007669"/>
    <property type="project" value="UniProtKB-SubCell"/>
</dbReference>
<dbReference type="Gene3D" id="2.170.180.11">
    <property type="entry name" value="Methuselah ectodomain, domain 2"/>
    <property type="match status" value="1"/>
</dbReference>
<dbReference type="PROSITE" id="PS50261">
    <property type="entry name" value="G_PROTEIN_RECEP_F2_4"/>
    <property type="match status" value="1"/>
</dbReference>
<evidence type="ECO:0000256" key="8">
    <source>
        <dbReference type="SAM" id="MobiDB-lite"/>
    </source>
</evidence>
<dbReference type="OMA" id="ESANNEW"/>
<dbReference type="Gene3D" id="1.20.1070.10">
    <property type="entry name" value="Rhodopsin 7-helix transmembrane proteins"/>
    <property type="match status" value="1"/>
</dbReference>
<feature type="transmembrane region" description="Helical" evidence="9">
    <location>
        <begin position="356"/>
        <end position="377"/>
    </location>
</feature>
<dbReference type="InterPro" id="IPR023311">
    <property type="entry name" value="Methusela_ecto_dom_2"/>
</dbReference>
<comment type="caution">
    <text evidence="11">The sequence shown here is derived from an EMBL/GenBank/DDBJ whole genome shotgun (WGS) entry which is preliminary data.</text>
</comment>
<gene>
    <name evidence="11" type="ORF">TCAL_04042</name>
</gene>
<evidence type="ECO:0000256" key="2">
    <source>
        <dbReference type="ARBA" id="ARBA00008979"/>
    </source>
</evidence>
<keyword evidence="5 9" id="KW-1133">Transmembrane helix</keyword>
<dbReference type="InterPro" id="IPR017981">
    <property type="entry name" value="GPCR_2-like_7TM"/>
</dbReference>
<dbReference type="GO" id="GO:0007166">
    <property type="term" value="P:cell surface receptor signaling pathway"/>
    <property type="evidence" value="ECO:0007669"/>
    <property type="project" value="InterPro"/>
</dbReference>
<feature type="transmembrane region" description="Helical" evidence="9">
    <location>
        <begin position="319"/>
        <end position="344"/>
    </location>
</feature>
<feature type="transmembrane region" description="Helical" evidence="9">
    <location>
        <begin position="292"/>
        <end position="312"/>
    </location>
</feature>
<dbReference type="PANTHER" id="PTHR46953:SF1">
    <property type="entry name" value="G-PROTEIN COUPLED RECEPTOR MTH-LIKE 1-RELATED"/>
    <property type="match status" value="1"/>
</dbReference>
<feature type="non-terminal residue" evidence="11">
    <location>
        <position position="1"/>
    </location>
</feature>
<evidence type="ECO:0000256" key="3">
    <source>
        <dbReference type="ARBA" id="ARBA00022692"/>
    </source>
</evidence>
<dbReference type="InterPro" id="IPR000832">
    <property type="entry name" value="GPCR_2_secretin-like"/>
</dbReference>
<dbReference type="SUPFAM" id="SSF63877">
    <property type="entry name" value="Methuselah ectodomain"/>
    <property type="match status" value="1"/>
</dbReference>
<keyword evidence="3 9" id="KW-0812">Transmembrane</keyword>
<dbReference type="GO" id="GO:0004930">
    <property type="term" value="F:G protein-coupled receptor activity"/>
    <property type="evidence" value="ECO:0007669"/>
    <property type="project" value="UniProtKB-KW"/>
</dbReference>
<reference evidence="11 12" key="1">
    <citation type="journal article" date="2018" name="Nat. Ecol. Evol.">
        <title>Genomic signatures of mitonuclear coevolution across populations of Tigriopus californicus.</title>
        <authorList>
            <person name="Barreto F.S."/>
            <person name="Watson E.T."/>
            <person name="Lima T.G."/>
            <person name="Willett C.S."/>
            <person name="Edmands S."/>
            <person name="Li W."/>
            <person name="Burton R.S."/>
        </authorList>
    </citation>
    <scope>NUCLEOTIDE SEQUENCE [LARGE SCALE GENOMIC DNA]</scope>
    <source>
        <strain evidence="11 12">San Diego</strain>
    </source>
</reference>
<dbReference type="PANTHER" id="PTHR46953">
    <property type="entry name" value="G-PROTEIN COUPLED RECEPTOR MTH-LIKE 1-RELATED"/>
    <property type="match status" value="1"/>
</dbReference>
<dbReference type="InterPro" id="IPR052808">
    <property type="entry name" value="GPCR_Mth-like"/>
</dbReference>
<dbReference type="Proteomes" id="UP000318571">
    <property type="component" value="Chromosome 5"/>
</dbReference>
<dbReference type="AlphaFoldDB" id="A0A553PHW1"/>
<evidence type="ECO:0000313" key="11">
    <source>
        <dbReference type="EMBL" id="TRY77264.1"/>
    </source>
</evidence>
<feature type="transmembrane region" description="Helical" evidence="9">
    <location>
        <begin position="538"/>
        <end position="557"/>
    </location>
</feature>
<organism evidence="11 12">
    <name type="scientific">Tigriopus californicus</name>
    <name type="common">Marine copepod</name>
    <dbReference type="NCBI Taxonomy" id="6832"/>
    <lineage>
        <taxon>Eukaryota</taxon>
        <taxon>Metazoa</taxon>
        <taxon>Ecdysozoa</taxon>
        <taxon>Arthropoda</taxon>
        <taxon>Crustacea</taxon>
        <taxon>Multicrustacea</taxon>
        <taxon>Hexanauplia</taxon>
        <taxon>Copepoda</taxon>
        <taxon>Harpacticoida</taxon>
        <taxon>Harpacticidae</taxon>
        <taxon>Tigriopus</taxon>
    </lineage>
</organism>
<evidence type="ECO:0000313" key="12">
    <source>
        <dbReference type="Proteomes" id="UP000318571"/>
    </source>
</evidence>
<keyword evidence="4" id="KW-0732">Signal</keyword>
<feature type="transmembrane region" description="Helical" evidence="9">
    <location>
        <begin position="455"/>
        <end position="480"/>
    </location>
</feature>
<proteinExistence type="inferred from homology"/>
<dbReference type="EMBL" id="VCGU01000004">
    <property type="protein sequence ID" value="TRY77264.1"/>
    <property type="molecule type" value="Genomic_DNA"/>
</dbReference>
<dbReference type="CDD" id="cd15039">
    <property type="entry name" value="7tmB3_Methuselah-like"/>
    <property type="match status" value="1"/>
</dbReference>
<keyword evidence="6" id="KW-0675">Receptor</keyword>
<sequence length="609" mass="70233">QDPLEVQFQLDTKALDLKAPALHKCCENGFGFDIETRQCIPVPDNENQVDPRLDPSFLSFFDYVDYDYPEINFQLHADPHLPTCTDREDLEYFGNAQNNHQQGQYAIDDKNLTGSHFILMDATTSMTYEEFCVEQAFFQGLFDGTAAVFCQTKLEFECENRTCINFCCPFQQVFKGSECWEPSGSNLVPLPIFKDDGITETERRRSDFKFLPERPPSGCKYFKYEDFIMLETGEARVYKVDYGLDKYCVEREEIYDNQTGTYSYPFMIVVCQPEDASSKGFLRYVDILDFTIIPTLFVISLIFLALLFIHVYRRNRQKLFGVMTLCLISMLFFFYLLLIIGKIFASLRDYEGLCVLLALLLQYSYLSAIFWLNAMGFDIWTTFRQMKTLPDPSHATGWKHKKFKWYALYSWGAPILVVVVTIAMQYSPMADDTHVVYPGIGKMRCFLDSGWPSVFYLHIIILPLLILNVLFFISSTWNLCCGIWADNSGDPMLRAQNKTKYTTVVKMFFAMGLTWIAEQVSFLLETIYHPSEVKYVTTVFKIINSLQGFTMFCVIYFDAKNIEKISKILNESLRGHASASGGIGRAKNGPDEEMIELKDAPKSPRFEME</sequence>
<keyword evidence="12" id="KW-1185">Reference proteome</keyword>
<protein>
    <recommendedName>
        <fullName evidence="10">G-protein coupled receptors family 2 profile 2 domain-containing protein</fullName>
    </recommendedName>
</protein>
<keyword evidence="7 9" id="KW-0472">Membrane</keyword>
<evidence type="ECO:0000256" key="7">
    <source>
        <dbReference type="ARBA" id="ARBA00023136"/>
    </source>
</evidence>
<keyword evidence="6" id="KW-0807">Transducer</keyword>
<feature type="domain" description="G-protein coupled receptors family 2 profile 2" evidence="10">
    <location>
        <begin position="287"/>
        <end position="559"/>
    </location>
</feature>
<comment type="subcellular location">
    <subcellularLocation>
        <location evidence="1">Membrane</location>
        <topology evidence="1">Multi-pass membrane protein</topology>
    </subcellularLocation>
</comment>
<evidence type="ECO:0000256" key="5">
    <source>
        <dbReference type="ARBA" id="ARBA00022989"/>
    </source>
</evidence>
<keyword evidence="6" id="KW-0297">G-protein coupled receptor</keyword>
<dbReference type="InterPro" id="IPR036272">
    <property type="entry name" value="Methuselah_N_sf"/>
</dbReference>
<feature type="compositionally biased region" description="Basic and acidic residues" evidence="8">
    <location>
        <begin position="595"/>
        <end position="609"/>
    </location>
</feature>
<name>A0A553PHW1_TIGCA</name>
<evidence type="ECO:0000256" key="1">
    <source>
        <dbReference type="ARBA" id="ARBA00004141"/>
    </source>
</evidence>
<comment type="similarity">
    <text evidence="2">Belongs to the G-protein coupled receptor 2 family. Mth subfamily.</text>
</comment>
<evidence type="ECO:0000256" key="9">
    <source>
        <dbReference type="SAM" id="Phobius"/>
    </source>
</evidence>
<feature type="region of interest" description="Disordered" evidence="8">
    <location>
        <begin position="576"/>
        <end position="609"/>
    </location>
</feature>
<feature type="transmembrane region" description="Helical" evidence="9">
    <location>
        <begin position="406"/>
        <end position="426"/>
    </location>
</feature>
<dbReference type="Pfam" id="PF00002">
    <property type="entry name" value="7tm_2"/>
    <property type="match status" value="1"/>
</dbReference>